<accession>A0ABD5ZM38</accession>
<dbReference type="Pfam" id="PF09997">
    <property type="entry name" value="DUF2238"/>
    <property type="match status" value="1"/>
</dbReference>
<gene>
    <name evidence="2" type="ORF">ACFQJ4_03330</name>
</gene>
<feature type="transmembrane region" description="Helical" evidence="1">
    <location>
        <begin position="295"/>
        <end position="312"/>
    </location>
</feature>
<keyword evidence="3" id="KW-1185">Reference proteome</keyword>
<comment type="caution">
    <text evidence="2">The sequence shown here is derived from an EMBL/GenBank/DDBJ whole genome shotgun (WGS) entry which is preliminary data.</text>
</comment>
<dbReference type="AlphaFoldDB" id="A0ABD5ZM38"/>
<name>A0ABD5ZM38_9EURY</name>
<evidence type="ECO:0000313" key="2">
    <source>
        <dbReference type="EMBL" id="MFC7234342.1"/>
    </source>
</evidence>
<feature type="transmembrane region" description="Helical" evidence="1">
    <location>
        <begin position="159"/>
        <end position="179"/>
    </location>
</feature>
<organism evidence="2 3">
    <name type="scientific">Halosegnis marinus</name>
    <dbReference type="NCBI Taxonomy" id="3034023"/>
    <lineage>
        <taxon>Archaea</taxon>
        <taxon>Methanobacteriati</taxon>
        <taxon>Methanobacteriota</taxon>
        <taxon>Stenosarchaea group</taxon>
        <taxon>Halobacteria</taxon>
        <taxon>Halobacteriales</taxon>
        <taxon>Natronomonadaceae</taxon>
        <taxon>Halosegnis</taxon>
    </lineage>
</organism>
<keyword evidence="1" id="KW-1133">Transmembrane helix</keyword>
<reference evidence="2 3" key="1">
    <citation type="journal article" date="2019" name="Int. J. Syst. Evol. Microbiol.">
        <title>The Global Catalogue of Microorganisms (GCM) 10K type strain sequencing project: providing services to taxonomists for standard genome sequencing and annotation.</title>
        <authorList>
            <consortium name="The Broad Institute Genomics Platform"/>
            <consortium name="The Broad Institute Genome Sequencing Center for Infectious Disease"/>
            <person name="Wu L."/>
            <person name="Ma J."/>
        </authorList>
    </citation>
    <scope>NUCLEOTIDE SEQUENCE [LARGE SCALE GENOMIC DNA]</scope>
    <source>
        <strain evidence="2 3">DT85</strain>
    </source>
</reference>
<dbReference type="EMBL" id="JBHTAP010000001">
    <property type="protein sequence ID" value="MFC7234342.1"/>
    <property type="molecule type" value="Genomic_DNA"/>
</dbReference>
<feature type="transmembrane region" description="Helical" evidence="1">
    <location>
        <begin position="324"/>
        <end position="344"/>
    </location>
</feature>
<sequence>MTSLRSLVTRRRADTAVAWAVTALLAAAAVWFVRAGEPDWAVLAALLAAVATLVPVLERDPTATIPAELAALVAVPVAVRSVGALPTVTPFLATAGVALLVAVLLDGYTSLSMTPRFAAVLVVVATMAFAGAWTVGVYAADTLAGTSFVGGRVELMWDLVAATAAGVVAGVAFDAYFTYSDRVDRLESATREGDDGTDGGDLPGDERHHRYAVRAMQAALAAATVWAALARDPTLVVNTGVPLAVTLLPAVLRRRRGYAMDAGLVAWLTLASALHAAGAVWLYGRFGWYDSVTHTLSASMVAGLGYAVARATERHSRAVSFGRGFRATFVVLFVLAVGVGWEILEFASGGLASLVGGEAVLAQYGTADIVNDLLFNTVGAVLVAAGSSAHFEGVADVFVGWVRVAVRGGD</sequence>
<dbReference type="RefSeq" id="WP_276235343.1">
    <property type="nucleotide sequence ID" value="NZ_CP119802.1"/>
</dbReference>
<protein>
    <submittedName>
        <fullName evidence="2">Uncharacterized protein</fullName>
    </submittedName>
</protein>
<evidence type="ECO:0000256" key="1">
    <source>
        <dbReference type="SAM" id="Phobius"/>
    </source>
</evidence>
<proteinExistence type="predicted"/>
<keyword evidence="1" id="KW-0472">Membrane</keyword>
<feature type="transmembrane region" description="Helical" evidence="1">
    <location>
        <begin position="40"/>
        <end position="57"/>
    </location>
</feature>
<feature type="transmembrane region" description="Helical" evidence="1">
    <location>
        <begin position="88"/>
        <end position="105"/>
    </location>
</feature>
<feature type="transmembrane region" description="Helical" evidence="1">
    <location>
        <begin position="117"/>
        <end position="139"/>
    </location>
</feature>
<dbReference type="Proteomes" id="UP001596398">
    <property type="component" value="Unassembled WGS sequence"/>
</dbReference>
<feature type="transmembrane region" description="Helical" evidence="1">
    <location>
        <begin position="264"/>
        <end position="283"/>
    </location>
</feature>
<evidence type="ECO:0000313" key="3">
    <source>
        <dbReference type="Proteomes" id="UP001596398"/>
    </source>
</evidence>
<feature type="transmembrane region" description="Helical" evidence="1">
    <location>
        <begin position="16"/>
        <end position="34"/>
    </location>
</feature>
<keyword evidence="1" id="KW-0812">Transmembrane</keyword>
<dbReference type="InterPro" id="IPR014509">
    <property type="entry name" value="YjdF-like"/>
</dbReference>
<dbReference type="GeneID" id="79266010"/>